<comment type="caution">
    <text evidence="2">The sequence shown here is derived from an EMBL/GenBank/DDBJ whole genome shotgun (WGS) entry which is preliminary data.</text>
</comment>
<organism evidence="2 3">
    <name type="scientific">Tersicoccus phoenicis</name>
    <dbReference type="NCBI Taxonomy" id="554083"/>
    <lineage>
        <taxon>Bacteria</taxon>
        <taxon>Bacillati</taxon>
        <taxon>Actinomycetota</taxon>
        <taxon>Actinomycetes</taxon>
        <taxon>Micrococcales</taxon>
        <taxon>Micrococcaceae</taxon>
        <taxon>Tersicoccus</taxon>
    </lineage>
</organism>
<name>A0A1R1LQE4_9MICC</name>
<keyword evidence="1" id="KW-1133">Transmembrane helix</keyword>
<evidence type="ECO:0000256" key="1">
    <source>
        <dbReference type="SAM" id="Phobius"/>
    </source>
</evidence>
<keyword evidence="1" id="KW-0472">Membrane</keyword>
<evidence type="ECO:0000313" key="3">
    <source>
        <dbReference type="Proteomes" id="UP000187085"/>
    </source>
</evidence>
<dbReference type="AlphaFoldDB" id="A0A1R1LQE4"/>
<keyword evidence="1" id="KW-0812">Transmembrane</keyword>
<proteinExistence type="predicted"/>
<keyword evidence="3" id="KW-1185">Reference proteome</keyword>
<sequence>MVLTAVPLLVRRRPVRPVAAWIGALMVLLAVATIGWNVGWFLLPAAAATVVAAVLPNGPRKRRRRDGLTAV</sequence>
<feature type="transmembrane region" description="Helical" evidence="1">
    <location>
        <begin position="41"/>
        <end position="58"/>
    </location>
</feature>
<dbReference type="EMBL" id="MRDE01000002">
    <property type="protein sequence ID" value="OMH29692.1"/>
    <property type="molecule type" value="Genomic_DNA"/>
</dbReference>
<gene>
    <name evidence="2" type="ORF">BKD30_00160</name>
</gene>
<dbReference type="Proteomes" id="UP000187085">
    <property type="component" value="Unassembled WGS sequence"/>
</dbReference>
<evidence type="ECO:0000313" key="2">
    <source>
        <dbReference type="EMBL" id="OMH29692.1"/>
    </source>
</evidence>
<accession>A0A1R1LQE4</accession>
<protein>
    <submittedName>
        <fullName evidence="2">Uncharacterized protein</fullName>
    </submittedName>
</protein>
<reference evidence="2 3" key="1">
    <citation type="submission" date="2016-12" db="EMBL/GenBank/DDBJ databases">
        <title>Draft genome of Tersicoccus phoenicis 1P05MA.</title>
        <authorList>
            <person name="Nakajima Y."/>
            <person name="Yoshizawa S."/>
            <person name="Nakamura K."/>
            <person name="Ogura Y."/>
            <person name="Hayashi T."/>
            <person name="Kogure K."/>
        </authorList>
    </citation>
    <scope>NUCLEOTIDE SEQUENCE [LARGE SCALE GENOMIC DNA]</scope>
    <source>
        <strain evidence="2 3">1p05MA</strain>
    </source>
</reference>
<feature type="transmembrane region" description="Helical" evidence="1">
    <location>
        <begin position="18"/>
        <end position="35"/>
    </location>
</feature>